<dbReference type="Proteomes" id="UP000699042">
    <property type="component" value="Unassembled WGS sequence"/>
</dbReference>
<evidence type="ECO:0000313" key="1">
    <source>
        <dbReference type="EMBL" id="KAG7041414.1"/>
    </source>
</evidence>
<dbReference type="AlphaFoldDB" id="A0A9P7QSJ2"/>
<proteinExistence type="predicted"/>
<dbReference type="EMBL" id="JAESDN010000015">
    <property type="protein sequence ID" value="KAG7041414.1"/>
    <property type="molecule type" value="Genomic_DNA"/>
</dbReference>
<feature type="non-terminal residue" evidence="1">
    <location>
        <position position="1"/>
    </location>
</feature>
<reference evidence="1" key="1">
    <citation type="submission" date="2021-05" db="EMBL/GenBank/DDBJ databases">
        <title>Comparative genomics of three Colletotrichum scovillei strains and genetic complementation revealed genes involved fungal growth and virulence on chili pepper.</title>
        <authorList>
            <person name="Hsieh D.-K."/>
            <person name="Chuang S.-C."/>
            <person name="Chen C.-Y."/>
            <person name="Chao Y.-T."/>
            <person name="Lu M.-Y.J."/>
            <person name="Lee M.-H."/>
            <person name="Shih M.-C."/>
        </authorList>
    </citation>
    <scope>NUCLEOTIDE SEQUENCE</scope>
    <source>
        <strain evidence="1">Coll-153</strain>
    </source>
</reference>
<accession>A0A9P7QSJ2</accession>
<protein>
    <submittedName>
        <fullName evidence="1">Uncharacterized protein</fullName>
    </submittedName>
</protein>
<keyword evidence="2" id="KW-1185">Reference proteome</keyword>
<evidence type="ECO:0000313" key="2">
    <source>
        <dbReference type="Proteomes" id="UP000699042"/>
    </source>
</evidence>
<name>A0A9P7QSJ2_9PEZI</name>
<comment type="caution">
    <text evidence="1">The sequence shown here is derived from an EMBL/GenBank/DDBJ whole genome shotgun (WGS) entry which is preliminary data.</text>
</comment>
<organism evidence="1 2">
    <name type="scientific">Colletotrichum scovillei</name>
    <dbReference type="NCBI Taxonomy" id="1209932"/>
    <lineage>
        <taxon>Eukaryota</taxon>
        <taxon>Fungi</taxon>
        <taxon>Dikarya</taxon>
        <taxon>Ascomycota</taxon>
        <taxon>Pezizomycotina</taxon>
        <taxon>Sordariomycetes</taxon>
        <taxon>Hypocreomycetidae</taxon>
        <taxon>Glomerellales</taxon>
        <taxon>Glomerellaceae</taxon>
        <taxon>Colletotrichum</taxon>
        <taxon>Colletotrichum acutatum species complex</taxon>
    </lineage>
</organism>
<gene>
    <name evidence="1" type="ORF">JMJ77_003520</name>
</gene>
<sequence>MALKSGSFGHVPTVSGDVNIHVESGQSLCQVAHCLSWLICLRDSAI</sequence>